<dbReference type="EMBL" id="UINC01059120">
    <property type="protein sequence ID" value="SVB82164.1"/>
    <property type="molecule type" value="Genomic_DNA"/>
</dbReference>
<protein>
    <submittedName>
        <fullName evidence="1">Uncharacterized protein</fullName>
    </submittedName>
</protein>
<evidence type="ECO:0000313" key="1">
    <source>
        <dbReference type="EMBL" id="SVB82164.1"/>
    </source>
</evidence>
<sequence>MKEPPLFIAKILRSQNLFGVLITKQITHTEKLDRSFHRQAGKSTSVSVPGCI</sequence>
<name>A0A382H4F2_9ZZZZ</name>
<accession>A0A382H4F2</accession>
<proteinExistence type="predicted"/>
<organism evidence="1">
    <name type="scientific">marine metagenome</name>
    <dbReference type="NCBI Taxonomy" id="408172"/>
    <lineage>
        <taxon>unclassified sequences</taxon>
        <taxon>metagenomes</taxon>
        <taxon>ecological metagenomes</taxon>
    </lineage>
</organism>
<reference evidence="1" key="1">
    <citation type="submission" date="2018-05" db="EMBL/GenBank/DDBJ databases">
        <authorList>
            <person name="Lanie J.A."/>
            <person name="Ng W.-L."/>
            <person name="Kazmierczak K.M."/>
            <person name="Andrzejewski T.M."/>
            <person name="Davidsen T.M."/>
            <person name="Wayne K.J."/>
            <person name="Tettelin H."/>
            <person name="Glass J.I."/>
            <person name="Rusch D."/>
            <person name="Podicherti R."/>
            <person name="Tsui H.-C.T."/>
            <person name="Winkler M.E."/>
        </authorList>
    </citation>
    <scope>NUCLEOTIDE SEQUENCE</scope>
</reference>
<gene>
    <name evidence="1" type="ORF">METZ01_LOCUS235018</name>
</gene>
<dbReference type="AlphaFoldDB" id="A0A382H4F2"/>